<dbReference type="AlphaFoldDB" id="A0AAD6QI91"/>
<dbReference type="Pfam" id="PF04782">
    <property type="entry name" value="DUF632"/>
    <property type="match status" value="1"/>
</dbReference>
<dbReference type="EMBL" id="JAQIZT010000007">
    <property type="protein sequence ID" value="KAJ6990882.1"/>
    <property type="molecule type" value="Genomic_DNA"/>
</dbReference>
<keyword evidence="3" id="KW-1185">Reference proteome</keyword>
<dbReference type="PANTHER" id="PTHR21450">
    <property type="entry name" value="PROTEIN ALTERED PHOSPHATE STARVATION RESPONSE 1"/>
    <property type="match status" value="1"/>
</dbReference>
<sequence>MLIGETVDTYYKCNCIVSGDDVKLGNVLKEFGALPPENAVFRKASESIRREYDRRLIRMWKTMLECHHAQYITISLAYHSRSITGTPQGNTRRQIMGQLQEEVECFGLGFANWVNSHASYVEALNGWLQNCILQPQERSKGRRSLSPRQLLAPPLFVLCRDWSAGIKGLPSEELNNAIKTLLSDLYHLMEQQEEQLHKEEKVVDVNNGESGGKENDRDDDVASNMYCIHASLTKVLDRLNKFSEASLKMYEDIRQKTEAARVAYLNCRPLRC</sequence>
<evidence type="ECO:0000259" key="1">
    <source>
        <dbReference type="Pfam" id="PF04782"/>
    </source>
</evidence>
<feature type="domain" description="DUF632" evidence="1">
    <location>
        <begin position="55"/>
        <end position="185"/>
    </location>
</feature>
<evidence type="ECO:0000313" key="3">
    <source>
        <dbReference type="Proteomes" id="UP001164929"/>
    </source>
</evidence>
<protein>
    <recommendedName>
        <fullName evidence="1">DUF632 domain-containing protein</fullName>
    </recommendedName>
</protein>
<dbReference type="PANTHER" id="PTHR21450:SF35">
    <property type="entry name" value="TRANSCRIPTION FACTOR, PUTATIVE (DUF630 AND DUF632)-RELATED"/>
    <property type="match status" value="1"/>
</dbReference>
<gene>
    <name evidence="2" type="ORF">NC653_019199</name>
</gene>
<comment type="caution">
    <text evidence="2">The sequence shown here is derived from an EMBL/GenBank/DDBJ whole genome shotgun (WGS) entry which is preliminary data.</text>
</comment>
<evidence type="ECO:0000313" key="2">
    <source>
        <dbReference type="EMBL" id="KAJ6990882.1"/>
    </source>
</evidence>
<dbReference type="InterPro" id="IPR006867">
    <property type="entry name" value="DUF632"/>
</dbReference>
<proteinExistence type="predicted"/>
<reference evidence="2" key="1">
    <citation type="journal article" date="2023" name="Mol. Ecol. Resour.">
        <title>Chromosome-level genome assembly of a triploid poplar Populus alba 'Berolinensis'.</title>
        <authorList>
            <person name="Chen S."/>
            <person name="Yu Y."/>
            <person name="Wang X."/>
            <person name="Wang S."/>
            <person name="Zhang T."/>
            <person name="Zhou Y."/>
            <person name="He R."/>
            <person name="Meng N."/>
            <person name="Wang Y."/>
            <person name="Liu W."/>
            <person name="Liu Z."/>
            <person name="Liu J."/>
            <person name="Guo Q."/>
            <person name="Huang H."/>
            <person name="Sederoff R.R."/>
            <person name="Wang G."/>
            <person name="Qu G."/>
            <person name="Chen S."/>
        </authorList>
    </citation>
    <scope>NUCLEOTIDE SEQUENCE</scope>
    <source>
        <strain evidence="2">SC-2020</strain>
    </source>
</reference>
<organism evidence="2 3">
    <name type="scientific">Populus alba x Populus x berolinensis</name>
    <dbReference type="NCBI Taxonomy" id="444605"/>
    <lineage>
        <taxon>Eukaryota</taxon>
        <taxon>Viridiplantae</taxon>
        <taxon>Streptophyta</taxon>
        <taxon>Embryophyta</taxon>
        <taxon>Tracheophyta</taxon>
        <taxon>Spermatophyta</taxon>
        <taxon>Magnoliopsida</taxon>
        <taxon>eudicotyledons</taxon>
        <taxon>Gunneridae</taxon>
        <taxon>Pentapetalae</taxon>
        <taxon>rosids</taxon>
        <taxon>fabids</taxon>
        <taxon>Malpighiales</taxon>
        <taxon>Salicaceae</taxon>
        <taxon>Saliceae</taxon>
        <taxon>Populus</taxon>
    </lineage>
</organism>
<dbReference type="Proteomes" id="UP001164929">
    <property type="component" value="Chromosome 7"/>
</dbReference>
<name>A0AAD6QI91_9ROSI</name>
<accession>A0AAD6QI91</accession>